<dbReference type="Proteomes" id="UP000198406">
    <property type="component" value="Unassembled WGS sequence"/>
</dbReference>
<protein>
    <submittedName>
        <fullName evidence="1">Uncharacterized protein</fullName>
    </submittedName>
</protein>
<dbReference type="InParanoid" id="A0A1Z5JNF6"/>
<name>A0A1Z5JNF6_FISSO</name>
<gene>
    <name evidence="1" type="ORF">FisN_8Lh394</name>
</gene>
<keyword evidence="2" id="KW-1185">Reference proteome</keyword>
<evidence type="ECO:0000313" key="2">
    <source>
        <dbReference type="Proteomes" id="UP000198406"/>
    </source>
</evidence>
<dbReference type="AlphaFoldDB" id="A0A1Z5JNF6"/>
<sequence>MYLGESSLKLFYERVSHIDLAVLPEFVVPQGNNLPPLGDRMIITENPFLDQNSNNPSAVAVFYNIFVNATLPDIVEAEATVFEQLQQIGESYAATSNDLTIYYNTVGHELLFGETFAANVQKQCRANGLKCVHMEHHKAGYEEITLQKAYEFCNAFPDRNVIYMHNKGSYSSGRWNIPWRRHMMRAITSSECLKNMDQCTTCGLLFQPTWTLFFPGNFFVSRCDYINRLIPPKDFEVRINEMLEQRPKEFLGLIFDEWESTLGRRRYSMEHWIGTHPSFVPCHLSTEPSIRVWTLDEGLPFSFATSSQLPLDSRWFQAKVTRMKKILEDESSRKREWFLLPGFLYKWYTLYQEYPSQSSWIWEYFPDGREWYNSIEEDMNATAVLQIAWQKTPASDQWIEMVSTEMDRREQNRLALLAKEARLQRLRDSQQDATRN</sequence>
<reference evidence="1 2" key="1">
    <citation type="journal article" date="2015" name="Plant Cell">
        <title>Oil accumulation by the oleaginous diatom Fistulifera solaris as revealed by the genome and transcriptome.</title>
        <authorList>
            <person name="Tanaka T."/>
            <person name="Maeda Y."/>
            <person name="Veluchamy A."/>
            <person name="Tanaka M."/>
            <person name="Abida H."/>
            <person name="Marechal E."/>
            <person name="Bowler C."/>
            <person name="Muto M."/>
            <person name="Sunaga Y."/>
            <person name="Tanaka M."/>
            <person name="Yoshino T."/>
            <person name="Taniguchi T."/>
            <person name="Fukuda Y."/>
            <person name="Nemoto M."/>
            <person name="Matsumoto M."/>
            <person name="Wong P.S."/>
            <person name="Aburatani S."/>
            <person name="Fujibuchi W."/>
        </authorList>
    </citation>
    <scope>NUCLEOTIDE SEQUENCE [LARGE SCALE GENOMIC DNA]</scope>
    <source>
        <strain evidence="1 2">JPCC DA0580</strain>
    </source>
</reference>
<evidence type="ECO:0000313" key="1">
    <source>
        <dbReference type="EMBL" id="GAX15321.1"/>
    </source>
</evidence>
<proteinExistence type="predicted"/>
<accession>A0A1Z5JNF6</accession>
<comment type="caution">
    <text evidence="1">The sequence shown here is derived from an EMBL/GenBank/DDBJ whole genome shotgun (WGS) entry which is preliminary data.</text>
</comment>
<dbReference type="OrthoDB" id="45412at2759"/>
<organism evidence="1 2">
    <name type="scientific">Fistulifera solaris</name>
    <name type="common">Oleaginous diatom</name>
    <dbReference type="NCBI Taxonomy" id="1519565"/>
    <lineage>
        <taxon>Eukaryota</taxon>
        <taxon>Sar</taxon>
        <taxon>Stramenopiles</taxon>
        <taxon>Ochrophyta</taxon>
        <taxon>Bacillariophyta</taxon>
        <taxon>Bacillariophyceae</taxon>
        <taxon>Bacillariophycidae</taxon>
        <taxon>Naviculales</taxon>
        <taxon>Naviculaceae</taxon>
        <taxon>Fistulifera</taxon>
    </lineage>
</organism>
<dbReference type="EMBL" id="BDSP01000092">
    <property type="protein sequence ID" value="GAX15321.1"/>
    <property type="molecule type" value="Genomic_DNA"/>
</dbReference>